<feature type="compositionally biased region" description="Low complexity" evidence="3">
    <location>
        <begin position="267"/>
        <end position="285"/>
    </location>
</feature>
<dbReference type="FunFam" id="3.30.505.10:FF:000103">
    <property type="entry name" value="Si:ch73-109i22.2"/>
    <property type="match status" value="1"/>
</dbReference>
<dbReference type="AlphaFoldDB" id="A0A7R5KY83"/>
<keyword evidence="1 2" id="KW-0727">SH2 domain</keyword>
<evidence type="ECO:0000256" key="2">
    <source>
        <dbReference type="PROSITE-ProRule" id="PRU00191"/>
    </source>
</evidence>
<dbReference type="RefSeq" id="XP_039245520.1">
    <property type="nucleotide sequence ID" value="XM_039389586.1"/>
</dbReference>
<feature type="compositionally biased region" description="Polar residues" evidence="3">
    <location>
        <begin position="23"/>
        <end position="34"/>
    </location>
</feature>
<feature type="region of interest" description="Disordered" evidence="3">
    <location>
        <begin position="351"/>
        <end position="459"/>
    </location>
</feature>
<protein>
    <submittedName>
        <fullName evidence="6">SH2 domain-containing protein 2A</fullName>
    </submittedName>
</protein>
<evidence type="ECO:0000259" key="4">
    <source>
        <dbReference type="PROSITE" id="PS50001"/>
    </source>
</evidence>
<feature type="region of interest" description="Disordered" evidence="3">
    <location>
        <begin position="1"/>
        <end position="54"/>
    </location>
</feature>
<feature type="domain" description="SH2" evidence="4">
    <location>
        <begin position="91"/>
        <end position="182"/>
    </location>
</feature>
<dbReference type="PANTHER" id="PTHR14388:SF9">
    <property type="entry name" value="SH2 DOMAIN-CONTAINING PROTEIN 2A"/>
    <property type="match status" value="1"/>
</dbReference>
<evidence type="ECO:0000313" key="6">
    <source>
        <dbReference type="RefSeq" id="XP_039245520.1"/>
    </source>
</evidence>
<organism evidence="5 6">
    <name type="scientific">Pipra filicauda</name>
    <name type="common">Wire-tailed manakin</name>
    <dbReference type="NCBI Taxonomy" id="649802"/>
    <lineage>
        <taxon>Eukaryota</taxon>
        <taxon>Metazoa</taxon>
        <taxon>Chordata</taxon>
        <taxon>Craniata</taxon>
        <taxon>Vertebrata</taxon>
        <taxon>Euteleostomi</taxon>
        <taxon>Archelosauria</taxon>
        <taxon>Archosauria</taxon>
        <taxon>Dinosauria</taxon>
        <taxon>Saurischia</taxon>
        <taxon>Theropoda</taxon>
        <taxon>Coelurosauria</taxon>
        <taxon>Aves</taxon>
        <taxon>Neognathae</taxon>
        <taxon>Neoaves</taxon>
        <taxon>Telluraves</taxon>
        <taxon>Australaves</taxon>
        <taxon>Passeriformes</taxon>
        <taxon>Pipridae</taxon>
        <taxon>Pipra</taxon>
    </lineage>
</organism>
<dbReference type="PROSITE" id="PS50001">
    <property type="entry name" value="SH2"/>
    <property type="match status" value="1"/>
</dbReference>
<dbReference type="InterPro" id="IPR036860">
    <property type="entry name" value="SH2_dom_sf"/>
</dbReference>
<feature type="compositionally biased region" description="Polar residues" evidence="3">
    <location>
        <begin position="193"/>
        <end position="203"/>
    </location>
</feature>
<sequence length="459" mass="49873">MDDDRPLFTTFKPSEDNTAKPGANTTPVQPQGAEQSPGHHNRHGRVPPGSFWPSPPGWSPPELVALRAQTRLWFEQTQAWRLRPEGELPVWFHGFLSRREAEQLLQDRPLGCFLVRFSESTVGFVLSYRGRDRCRHFVLDQLPDGRYVILGEPSAHAELAELLQHHTTAPIVPYHEFLTAPVPCTREDEPRGGTQTPAGSSAARSPLSEPPAKLPEYSPVSLEPPGAKPAAPVPAQPVEPSAEGGSPREARSAPPSLPAKTSSRAVAQGPHSPAGSAAAPEGAYARVHKEAAPPVPPEAKYQQLMCFHIYAEPREGSAPSPPTYCEPEEPIPFYAMARSCSPRAAPEENIYSEVALARQDPPAPLPREPKAAFSTLAPKSRPHRRLFRSLSSQDYKRRQLPAAPTAGGAERGASSPGTEGVLSPVLELDDPVYGRSTRRAQRGTATDENVYEQLPGDQP</sequence>
<reference evidence="6" key="1">
    <citation type="submission" date="2025-08" db="UniProtKB">
        <authorList>
            <consortium name="RefSeq"/>
        </authorList>
    </citation>
    <scope>IDENTIFICATION</scope>
    <source>
        <tissue evidence="6">Muscle</tissue>
    </source>
</reference>
<proteinExistence type="predicted"/>
<dbReference type="InParanoid" id="A0A7R5KY83"/>
<name>A0A7R5KY83_9PASS</name>
<evidence type="ECO:0000256" key="1">
    <source>
        <dbReference type="ARBA" id="ARBA00022999"/>
    </source>
</evidence>
<evidence type="ECO:0000313" key="5">
    <source>
        <dbReference type="Proteomes" id="UP000504627"/>
    </source>
</evidence>
<dbReference type="InterPro" id="IPR000980">
    <property type="entry name" value="SH2"/>
</dbReference>
<evidence type="ECO:0000256" key="3">
    <source>
        <dbReference type="SAM" id="MobiDB-lite"/>
    </source>
</evidence>
<dbReference type="PRINTS" id="PR00401">
    <property type="entry name" value="SH2DOMAIN"/>
</dbReference>
<dbReference type="SUPFAM" id="SSF55550">
    <property type="entry name" value="SH2 domain"/>
    <property type="match status" value="1"/>
</dbReference>
<dbReference type="GeneID" id="120324886"/>
<dbReference type="PANTHER" id="PTHR14388">
    <property type="entry name" value="T CELL-SPECIFIC ADAPTER PROTEIN TSAD"/>
    <property type="match status" value="1"/>
</dbReference>
<dbReference type="GO" id="GO:0005737">
    <property type="term" value="C:cytoplasm"/>
    <property type="evidence" value="ECO:0007669"/>
    <property type="project" value="TreeGrafter"/>
</dbReference>
<feature type="region of interest" description="Disordered" evidence="3">
    <location>
        <begin position="183"/>
        <end position="296"/>
    </location>
</feature>
<dbReference type="CTD" id="9047"/>
<dbReference type="Proteomes" id="UP000504627">
    <property type="component" value="Unplaced"/>
</dbReference>
<keyword evidence="5" id="KW-1185">Reference proteome</keyword>
<gene>
    <name evidence="6" type="primary">SH2D2A</name>
</gene>
<dbReference type="Gene3D" id="3.30.505.10">
    <property type="entry name" value="SH2 domain"/>
    <property type="match status" value="1"/>
</dbReference>
<dbReference type="Pfam" id="PF00017">
    <property type="entry name" value="SH2"/>
    <property type="match status" value="1"/>
</dbReference>
<accession>A0A7R5KY83</accession>
<dbReference type="SMART" id="SM00252">
    <property type="entry name" value="SH2"/>
    <property type="match status" value="1"/>
</dbReference>